<sequence length="70" mass="7703">MRLVNGKKQDIGNQVDAVKEAVPLQMELYVEFAKLQKAYFDELVQAGFSESQALHIVSVQGPLANGQPSQ</sequence>
<keyword evidence="2" id="KW-1185">Reference proteome</keyword>
<gene>
    <name evidence="1" type="ORF">SAMN05518683_102265</name>
</gene>
<dbReference type="RefSeq" id="WP_093335097.1">
    <property type="nucleotide sequence ID" value="NZ_FOXD01000002.1"/>
</dbReference>
<accession>A0A1I5MK65</accession>
<evidence type="ECO:0000313" key="2">
    <source>
        <dbReference type="Proteomes" id="UP000198892"/>
    </source>
</evidence>
<dbReference type="OrthoDB" id="2991056at2"/>
<dbReference type="STRING" id="1884432.SAMN05518683_102265"/>
<reference evidence="2" key="1">
    <citation type="submission" date="2016-10" db="EMBL/GenBank/DDBJ databases">
        <authorList>
            <person name="Varghese N."/>
            <person name="Submissions S."/>
        </authorList>
    </citation>
    <scope>NUCLEOTIDE SEQUENCE [LARGE SCALE GENOMIC DNA]</scope>
    <source>
        <strain evidence="2">S7</strain>
    </source>
</reference>
<dbReference type="Proteomes" id="UP000198892">
    <property type="component" value="Unassembled WGS sequence"/>
</dbReference>
<dbReference type="EMBL" id="FOXD01000002">
    <property type="protein sequence ID" value="SFP09982.1"/>
    <property type="molecule type" value="Genomic_DNA"/>
</dbReference>
<name>A0A1I5MK65_9BACI</name>
<proteinExistence type="predicted"/>
<organism evidence="1 2">
    <name type="scientific">Salibacterium halotolerans</name>
    <dbReference type="NCBI Taxonomy" id="1884432"/>
    <lineage>
        <taxon>Bacteria</taxon>
        <taxon>Bacillati</taxon>
        <taxon>Bacillota</taxon>
        <taxon>Bacilli</taxon>
        <taxon>Bacillales</taxon>
        <taxon>Bacillaceae</taxon>
    </lineage>
</organism>
<protein>
    <submittedName>
        <fullName evidence="1">Uncharacterized protein</fullName>
    </submittedName>
</protein>
<evidence type="ECO:0000313" key="1">
    <source>
        <dbReference type="EMBL" id="SFP09982.1"/>
    </source>
</evidence>
<dbReference type="AlphaFoldDB" id="A0A1I5MK65"/>